<feature type="region of interest" description="Disordered" evidence="1">
    <location>
        <begin position="217"/>
        <end position="299"/>
    </location>
</feature>
<dbReference type="InterPro" id="IPR036388">
    <property type="entry name" value="WH-like_DNA-bd_sf"/>
</dbReference>
<evidence type="ECO:0000259" key="2">
    <source>
        <dbReference type="PROSITE" id="PS51504"/>
    </source>
</evidence>
<reference evidence="4" key="3">
    <citation type="submission" date="2015-06" db="UniProtKB">
        <authorList>
            <consortium name="EnsemblMetazoa"/>
        </authorList>
    </citation>
    <scope>IDENTIFICATION</scope>
</reference>
<organism evidence="3">
    <name type="scientific">Capitella teleta</name>
    <name type="common">Polychaete worm</name>
    <dbReference type="NCBI Taxonomy" id="283909"/>
    <lineage>
        <taxon>Eukaryota</taxon>
        <taxon>Metazoa</taxon>
        <taxon>Spiralia</taxon>
        <taxon>Lophotrochozoa</taxon>
        <taxon>Annelida</taxon>
        <taxon>Polychaeta</taxon>
        <taxon>Sedentaria</taxon>
        <taxon>Scolecida</taxon>
        <taxon>Capitellidae</taxon>
        <taxon>Capitella</taxon>
    </lineage>
</organism>
<evidence type="ECO:0000256" key="1">
    <source>
        <dbReference type="SAM" id="MobiDB-lite"/>
    </source>
</evidence>
<feature type="compositionally biased region" description="Basic residues" evidence="1">
    <location>
        <begin position="667"/>
        <end position="678"/>
    </location>
</feature>
<feature type="compositionally biased region" description="Acidic residues" evidence="1">
    <location>
        <begin position="628"/>
        <end position="645"/>
    </location>
</feature>
<evidence type="ECO:0000313" key="4">
    <source>
        <dbReference type="EnsemblMetazoa" id="CapteP224518"/>
    </source>
</evidence>
<proteinExistence type="predicted"/>
<dbReference type="OrthoDB" id="7684689at2759"/>
<dbReference type="Pfam" id="PF00538">
    <property type="entry name" value="Linker_histone"/>
    <property type="match status" value="2"/>
</dbReference>
<dbReference type="PROSITE" id="PS51504">
    <property type="entry name" value="H15"/>
    <property type="match status" value="1"/>
</dbReference>
<dbReference type="InterPro" id="IPR005818">
    <property type="entry name" value="Histone_H1/H5_H15"/>
</dbReference>
<name>R7TTF1_CAPTE</name>
<feature type="domain" description="H15" evidence="2">
    <location>
        <begin position="380"/>
        <end position="458"/>
    </location>
</feature>
<sequence>MMPPKKSKAARAATEDSVVTEKEKPAVVIDEKKKEEDGGGGGGAGGEHLQHGTGVWQEASGRSLRIENHLEENEEVNYHASDVYNIYLEGCISSNTFAVELVTFAREVKQRFPKGFCVRADSPYHGAVKERKKRKEKKEKTARSPSDALKTRELLKKKGLRFNTIKKLLIGKHPALQLDARPALLKSALNRALYFGHVRLVKGIGCAGFYRWVVKGEEEEEEEPKGEKKSKTDKRKKEEENGISSDAKTDEEGEKGEENGEEKEGEKEGDEKSGEQEKKKKRKKKKKKQQKSAWSSQVVVHSEPEKISDCFQMAMTFMSDPKLASVSRIKKYILDHYHQDVDMEKLRKVLQAGVDQGSWGQVTGASATSGSYQLLLEDFDPMEDDELAGKITNAIMASHEPKQCSFGLLKRYVAKYHPDFKVEERPSRMRKAVERALDQGLLRRLTGIGCSGTFQLAKPFVPSPSVLAGNDTASDYEEYFSGHSDAGIEKGVKGFQVEDFQDAYKPRPTKRHGRQAATKAPAGVTLVPKTEKRGRPPKSAGRPAKSAGQPKVQKKQPKYRDTSSEEESEEEEVVVKKKKKSVSKKTTPKKTAKKGKQTNSKKSSPVKGKKTGKKTSTPKKTPKKDIVVESDTDDDDDDDDDDEVDLETRRVATKAARKAKPPSVVTQKKKAVSGKRKKAEMGSGRASLRASMVSYVEVSDSDAEDEPQKKRKKKKKN</sequence>
<evidence type="ECO:0000313" key="3">
    <source>
        <dbReference type="EMBL" id="ELT96877.1"/>
    </source>
</evidence>
<feature type="region of interest" description="Disordered" evidence="1">
    <location>
        <begin position="504"/>
        <end position="717"/>
    </location>
</feature>
<dbReference type="InterPro" id="IPR036390">
    <property type="entry name" value="WH_DNA-bd_sf"/>
</dbReference>
<dbReference type="AlphaFoldDB" id="R7TTF1"/>
<dbReference type="OMA" id="DIENHMF"/>
<feature type="region of interest" description="Disordered" evidence="1">
    <location>
        <begin position="127"/>
        <end position="147"/>
    </location>
</feature>
<dbReference type="EMBL" id="AMQN01000260">
    <property type="status" value="NOT_ANNOTATED_CDS"/>
    <property type="molecule type" value="Genomic_DNA"/>
</dbReference>
<feature type="compositionally biased region" description="Basic residues" evidence="1">
    <location>
        <begin position="651"/>
        <end position="660"/>
    </location>
</feature>
<feature type="compositionally biased region" description="Basic residues" evidence="1">
    <location>
        <begin position="279"/>
        <end position="290"/>
    </location>
</feature>
<dbReference type="HOGENOM" id="CLU_385544_0_0_1"/>
<dbReference type="GO" id="GO:0000786">
    <property type="term" value="C:nucleosome"/>
    <property type="evidence" value="ECO:0007669"/>
    <property type="project" value="InterPro"/>
</dbReference>
<feature type="compositionally biased region" description="Basic and acidic residues" evidence="1">
    <location>
        <begin position="225"/>
        <end position="240"/>
    </location>
</feature>
<dbReference type="SUPFAM" id="SSF46785">
    <property type="entry name" value="Winged helix' DNA-binding domain"/>
    <property type="match status" value="1"/>
</dbReference>
<feature type="compositionally biased region" description="Basic residues" evidence="1">
    <location>
        <begin position="607"/>
        <end position="622"/>
    </location>
</feature>
<dbReference type="Gene3D" id="1.10.10.10">
    <property type="entry name" value="Winged helix-like DNA-binding domain superfamily/Winged helix DNA-binding domain"/>
    <property type="match status" value="3"/>
</dbReference>
<feature type="compositionally biased region" description="Basic and acidic residues" evidence="1">
    <location>
        <begin position="19"/>
        <end position="37"/>
    </location>
</feature>
<dbReference type="EMBL" id="KB308724">
    <property type="protein sequence ID" value="ELT96877.1"/>
    <property type="molecule type" value="Genomic_DNA"/>
</dbReference>
<reference evidence="3 5" key="2">
    <citation type="journal article" date="2013" name="Nature">
        <title>Insights into bilaterian evolution from three spiralian genomes.</title>
        <authorList>
            <person name="Simakov O."/>
            <person name="Marletaz F."/>
            <person name="Cho S.J."/>
            <person name="Edsinger-Gonzales E."/>
            <person name="Havlak P."/>
            <person name="Hellsten U."/>
            <person name="Kuo D.H."/>
            <person name="Larsson T."/>
            <person name="Lv J."/>
            <person name="Arendt D."/>
            <person name="Savage R."/>
            <person name="Osoegawa K."/>
            <person name="de Jong P."/>
            <person name="Grimwood J."/>
            <person name="Chapman J.A."/>
            <person name="Shapiro H."/>
            <person name="Aerts A."/>
            <person name="Otillar R.P."/>
            <person name="Terry A.Y."/>
            <person name="Boore J.L."/>
            <person name="Grigoriev I.V."/>
            <person name="Lindberg D.R."/>
            <person name="Seaver E.C."/>
            <person name="Weisblat D.A."/>
            <person name="Putnam N.H."/>
            <person name="Rokhsar D.S."/>
        </authorList>
    </citation>
    <scope>NUCLEOTIDE SEQUENCE</scope>
    <source>
        <strain evidence="3 5">I ESC-2004</strain>
    </source>
</reference>
<dbReference type="GO" id="GO:0003677">
    <property type="term" value="F:DNA binding"/>
    <property type="evidence" value="ECO:0007669"/>
    <property type="project" value="InterPro"/>
</dbReference>
<keyword evidence="5" id="KW-1185">Reference proteome</keyword>
<evidence type="ECO:0000313" key="5">
    <source>
        <dbReference type="Proteomes" id="UP000014760"/>
    </source>
</evidence>
<dbReference type="GO" id="GO:0006334">
    <property type="term" value="P:nucleosome assembly"/>
    <property type="evidence" value="ECO:0007669"/>
    <property type="project" value="InterPro"/>
</dbReference>
<reference evidence="5" key="1">
    <citation type="submission" date="2012-12" db="EMBL/GenBank/DDBJ databases">
        <authorList>
            <person name="Hellsten U."/>
            <person name="Grimwood J."/>
            <person name="Chapman J.A."/>
            <person name="Shapiro H."/>
            <person name="Aerts A."/>
            <person name="Otillar R.P."/>
            <person name="Terry A.Y."/>
            <person name="Boore J.L."/>
            <person name="Simakov O."/>
            <person name="Marletaz F."/>
            <person name="Cho S.-J."/>
            <person name="Edsinger-Gonzales E."/>
            <person name="Havlak P."/>
            <person name="Kuo D.-H."/>
            <person name="Larsson T."/>
            <person name="Lv J."/>
            <person name="Arendt D."/>
            <person name="Savage R."/>
            <person name="Osoegawa K."/>
            <person name="de Jong P."/>
            <person name="Lindberg D.R."/>
            <person name="Seaver E.C."/>
            <person name="Weisblat D.A."/>
            <person name="Putnam N.H."/>
            <person name="Grigoriev I.V."/>
            <person name="Rokhsar D.S."/>
        </authorList>
    </citation>
    <scope>NUCLEOTIDE SEQUENCE</scope>
    <source>
        <strain evidence="5">I ESC-2004</strain>
    </source>
</reference>
<dbReference type="EnsemblMetazoa" id="CapteT224518">
    <property type="protein sequence ID" value="CapteP224518"/>
    <property type="gene ID" value="CapteG224518"/>
</dbReference>
<feature type="region of interest" description="Disordered" evidence="1">
    <location>
        <begin position="1"/>
        <end position="52"/>
    </location>
</feature>
<protein>
    <recommendedName>
        <fullName evidence="2">H15 domain-containing protein</fullName>
    </recommendedName>
</protein>
<accession>R7TTF1</accession>
<dbReference type="Proteomes" id="UP000014760">
    <property type="component" value="Unassembled WGS sequence"/>
</dbReference>
<dbReference type="STRING" id="283909.R7TTF1"/>
<dbReference type="SMART" id="SM00526">
    <property type="entry name" value="H15"/>
    <property type="match status" value="2"/>
</dbReference>
<feature type="compositionally biased region" description="Basic residues" evidence="1">
    <location>
        <begin position="576"/>
        <end position="596"/>
    </location>
</feature>
<feature type="compositionally biased region" description="Basic and acidic residues" evidence="1">
    <location>
        <begin position="256"/>
        <end position="278"/>
    </location>
</feature>
<gene>
    <name evidence="3" type="ORF">CAPTEDRAFT_224518</name>
</gene>
<feature type="compositionally biased region" description="Low complexity" evidence="1">
    <location>
        <begin position="597"/>
        <end position="606"/>
    </location>
</feature>